<evidence type="ECO:0000259" key="2">
    <source>
        <dbReference type="Pfam" id="PF12697"/>
    </source>
</evidence>
<dbReference type="OrthoDB" id="275181at2"/>
<dbReference type="SUPFAM" id="SSF53474">
    <property type="entry name" value="alpha/beta-Hydrolases"/>
    <property type="match status" value="1"/>
</dbReference>
<gene>
    <name evidence="3" type="ORF">GHT07_19730</name>
</gene>
<evidence type="ECO:0000313" key="4">
    <source>
        <dbReference type="Proteomes" id="UP000487350"/>
    </source>
</evidence>
<keyword evidence="1" id="KW-1133">Transmembrane helix</keyword>
<keyword evidence="4" id="KW-1185">Reference proteome</keyword>
<dbReference type="Pfam" id="PF12697">
    <property type="entry name" value="Abhydrolase_6"/>
    <property type="match status" value="1"/>
</dbReference>
<keyword evidence="1" id="KW-0812">Transmembrane</keyword>
<dbReference type="InterPro" id="IPR000073">
    <property type="entry name" value="AB_hydrolase_1"/>
</dbReference>
<comment type="caution">
    <text evidence="3">The sequence shown here is derived from an EMBL/GenBank/DDBJ whole genome shotgun (WGS) entry which is preliminary data.</text>
</comment>
<dbReference type="RefSeq" id="WP_153586821.1">
    <property type="nucleotide sequence ID" value="NZ_WJBU01000026.1"/>
</dbReference>
<sequence>MQSHSALARLQQVVTVTLAALSLGWFAWHWNASPGIAVAGFVLIAFSYAAFLAVEFVALHFVGGDPQARPGALDLIRAWVGEVISAPRVFCWRQPFRWRAVPDFLGPVDGGRRGAVFIHGFVCNRGFWNPWLDRLRAAGHPFVAVNLEPVFGSIDEYVPIIEDAVERVTRATGMPPVLICHSMGGLAARAWLRVAKDHRRVHRVVTIGSPHNGTWLGRFSHLTNGREMRLDGKWVRELAKAANSQSHALFTCWYSNCDNIVFPVSTATLPGADNRLVRGVAHVDLAFDRLVVEETLAFVLAPSGDVNFSQE</sequence>
<name>A0A844AY85_9BURK</name>
<evidence type="ECO:0000256" key="1">
    <source>
        <dbReference type="SAM" id="Phobius"/>
    </source>
</evidence>
<dbReference type="EMBL" id="WJBU01000026">
    <property type="protein sequence ID" value="MRD49510.1"/>
    <property type="molecule type" value="Genomic_DNA"/>
</dbReference>
<reference evidence="3 4" key="1">
    <citation type="submission" date="2019-11" db="EMBL/GenBank/DDBJ databases">
        <title>Caenimonas koreensis gen. nov., sp. nov., isolated from activated sludge.</title>
        <authorList>
            <person name="Seung H.R."/>
        </authorList>
    </citation>
    <scope>NUCLEOTIDE SEQUENCE [LARGE SCALE GENOMIC DNA]</scope>
    <source>
        <strain evidence="3 4">EMB320</strain>
    </source>
</reference>
<keyword evidence="3" id="KW-0378">Hydrolase</keyword>
<keyword evidence="1" id="KW-0472">Membrane</keyword>
<feature type="transmembrane region" description="Helical" evidence="1">
    <location>
        <begin position="12"/>
        <end position="30"/>
    </location>
</feature>
<dbReference type="AlphaFoldDB" id="A0A844AY85"/>
<protein>
    <submittedName>
        <fullName evidence="3">Alpha/beta fold hydrolase</fullName>
    </submittedName>
</protein>
<evidence type="ECO:0000313" key="3">
    <source>
        <dbReference type="EMBL" id="MRD49510.1"/>
    </source>
</evidence>
<dbReference type="Gene3D" id="3.40.50.1820">
    <property type="entry name" value="alpha/beta hydrolase"/>
    <property type="match status" value="1"/>
</dbReference>
<dbReference type="PANTHER" id="PTHR37946:SF1">
    <property type="entry name" value="SLL1969 PROTEIN"/>
    <property type="match status" value="1"/>
</dbReference>
<feature type="transmembrane region" description="Helical" evidence="1">
    <location>
        <begin position="36"/>
        <end position="59"/>
    </location>
</feature>
<dbReference type="Proteomes" id="UP000487350">
    <property type="component" value="Unassembled WGS sequence"/>
</dbReference>
<accession>A0A844AY85</accession>
<proteinExistence type="predicted"/>
<dbReference type="GO" id="GO:0016787">
    <property type="term" value="F:hydrolase activity"/>
    <property type="evidence" value="ECO:0007669"/>
    <property type="project" value="UniProtKB-KW"/>
</dbReference>
<dbReference type="InterPro" id="IPR029058">
    <property type="entry name" value="AB_hydrolase_fold"/>
</dbReference>
<feature type="domain" description="AB hydrolase-1" evidence="2">
    <location>
        <begin position="116"/>
        <end position="219"/>
    </location>
</feature>
<organism evidence="3 4">
    <name type="scientific">Caenimonas koreensis DSM 17982</name>
    <dbReference type="NCBI Taxonomy" id="1121255"/>
    <lineage>
        <taxon>Bacteria</taxon>
        <taxon>Pseudomonadati</taxon>
        <taxon>Pseudomonadota</taxon>
        <taxon>Betaproteobacteria</taxon>
        <taxon>Burkholderiales</taxon>
        <taxon>Comamonadaceae</taxon>
        <taxon>Caenimonas</taxon>
    </lineage>
</organism>
<dbReference type="PANTHER" id="PTHR37946">
    <property type="entry name" value="SLL1969 PROTEIN"/>
    <property type="match status" value="1"/>
</dbReference>